<dbReference type="Gene3D" id="2.170.130.10">
    <property type="entry name" value="TonB-dependent receptor, plug domain"/>
    <property type="match status" value="1"/>
</dbReference>
<evidence type="ECO:0000256" key="5">
    <source>
        <dbReference type="ARBA" id="ARBA00023077"/>
    </source>
</evidence>
<evidence type="ECO:0000313" key="14">
    <source>
        <dbReference type="Proteomes" id="UP000095552"/>
    </source>
</evidence>
<dbReference type="OrthoDB" id="9768177at2"/>
<organism evidence="13 14">
    <name type="scientific">Roseivirga misakiensis</name>
    <dbReference type="NCBI Taxonomy" id="1563681"/>
    <lineage>
        <taxon>Bacteria</taxon>
        <taxon>Pseudomonadati</taxon>
        <taxon>Bacteroidota</taxon>
        <taxon>Cytophagia</taxon>
        <taxon>Cytophagales</taxon>
        <taxon>Roseivirgaceae</taxon>
        <taxon>Roseivirga</taxon>
    </lineage>
</organism>
<dbReference type="Pfam" id="PF07715">
    <property type="entry name" value="Plug"/>
    <property type="match status" value="1"/>
</dbReference>
<keyword evidence="3 8" id="KW-1134">Transmembrane beta strand</keyword>
<feature type="domain" description="TonB-dependent receptor plug" evidence="12">
    <location>
        <begin position="116"/>
        <end position="221"/>
    </location>
</feature>
<dbReference type="Pfam" id="PF13715">
    <property type="entry name" value="CarbopepD_reg_2"/>
    <property type="match status" value="1"/>
</dbReference>
<dbReference type="InterPro" id="IPR039426">
    <property type="entry name" value="TonB-dep_rcpt-like"/>
</dbReference>
<keyword evidence="10" id="KW-0732">Signal</keyword>
<dbReference type="InterPro" id="IPR036942">
    <property type="entry name" value="Beta-barrel_TonB_sf"/>
</dbReference>
<reference evidence="13 14" key="1">
    <citation type="submission" date="2016-08" db="EMBL/GenBank/DDBJ databases">
        <title>Draft genome of Fabibacter sp. strain SK-8.</title>
        <authorList>
            <person name="Wong S.-K."/>
            <person name="Hamasaki K."/>
            <person name="Yoshizawa S."/>
        </authorList>
    </citation>
    <scope>NUCLEOTIDE SEQUENCE [LARGE SCALE GENOMIC DNA]</scope>
    <source>
        <strain evidence="13 14">SK-8</strain>
    </source>
</reference>
<dbReference type="NCBIfam" id="TIGR04056">
    <property type="entry name" value="OMP_RagA_SusC"/>
    <property type="match status" value="1"/>
</dbReference>
<dbReference type="GO" id="GO:0009279">
    <property type="term" value="C:cell outer membrane"/>
    <property type="evidence" value="ECO:0007669"/>
    <property type="project" value="UniProtKB-SubCell"/>
</dbReference>
<keyword evidence="14" id="KW-1185">Reference proteome</keyword>
<evidence type="ECO:0000313" key="13">
    <source>
        <dbReference type="EMBL" id="OEK06886.1"/>
    </source>
</evidence>
<evidence type="ECO:0000256" key="7">
    <source>
        <dbReference type="ARBA" id="ARBA00023237"/>
    </source>
</evidence>
<dbReference type="InterPro" id="IPR023997">
    <property type="entry name" value="TonB-dep_OMP_SusC/RagA_CS"/>
</dbReference>
<evidence type="ECO:0000256" key="1">
    <source>
        <dbReference type="ARBA" id="ARBA00004571"/>
    </source>
</evidence>
<comment type="subcellular location">
    <subcellularLocation>
        <location evidence="1 8">Cell outer membrane</location>
        <topology evidence="1 8">Multi-pass membrane protein</topology>
    </subcellularLocation>
</comment>
<keyword evidence="7 8" id="KW-0998">Cell outer membrane</keyword>
<gene>
    <name evidence="13" type="ORF">BFP71_04315</name>
</gene>
<dbReference type="AlphaFoldDB" id="A0A1E5T6A8"/>
<dbReference type="PROSITE" id="PS52016">
    <property type="entry name" value="TONB_DEPENDENT_REC_3"/>
    <property type="match status" value="1"/>
</dbReference>
<keyword evidence="2 8" id="KW-0813">Transport</keyword>
<dbReference type="InterPro" id="IPR000531">
    <property type="entry name" value="Beta-barrel_TonB"/>
</dbReference>
<accession>A0A1E5T6A8</accession>
<dbReference type="Gene3D" id="2.40.170.20">
    <property type="entry name" value="TonB-dependent receptor, beta-barrel domain"/>
    <property type="match status" value="1"/>
</dbReference>
<dbReference type="NCBIfam" id="TIGR04057">
    <property type="entry name" value="SusC_RagA_signa"/>
    <property type="match status" value="1"/>
</dbReference>
<dbReference type="Proteomes" id="UP000095552">
    <property type="component" value="Unassembled WGS sequence"/>
</dbReference>
<proteinExistence type="inferred from homology"/>
<feature type="chain" id="PRO_5009186036" description="SusC/RagA family TonB-linked outer membrane protein" evidence="10">
    <location>
        <begin position="22"/>
        <end position="996"/>
    </location>
</feature>
<dbReference type="InterPro" id="IPR008969">
    <property type="entry name" value="CarboxyPept-like_regulatory"/>
</dbReference>
<dbReference type="SUPFAM" id="SSF56935">
    <property type="entry name" value="Porins"/>
    <property type="match status" value="1"/>
</dbReference>
<dbReference type="SUPFAM" id="SSF49464">
    <property type="entry name" value="Carboxypeptidase regulatory domain-like"/>
    <property type="match status" value="1"/>
</dbReference>
<evidence type="ECO:0000256" key="6">
    <source>
        <dbReference type="ARBA" id="ARBA00023136"/>
    </source>
</evidence>
<evidence type="ECO:0000256" key="3">
    <source>
        <dbReference type="ARBA" id="ARBA00022452"/>
    </source>
</evidence>
<dbReference type="InterPro" id="IPR037066">
    <property type="entry name" value="Plug_dom_sf"/>
</dbReference>
<sequence length="996" mass="107427">MKKFLLTLLVMSVGFQGALLAQTKTVTGTVTGGDDGLGIPRVSVTIKGTTRGNATNLDGTYSVEVASNETLVFSFVGYVSKEVLVGNQTTIDVVLEPDYAELEEVVVVGYGSQERKEITSAVASLKPDDFNSGNISNPTQLLQGKVAGLSITRPGGDPNGGFNIRLRGISTFGANSSPLIVLDGVPGADLGNVDPNDIASIDVLKDGSAAAIYGARGSSGVILITTTKGSGEDGVTSISLNTFATVETKAIDKISVLSPTEFVAAGGTDFGSETDWVDVITQNSLSYATNLSVSGSFGGTSYRASVNYRNNEGIVKGFKNERLNTRLNVTHNAINDRLRLTANVNITNGSYGARNNGLFDFALTYNPTAPIFDDGTLSSNSVGGFFQTLASSDYFNPEALRQQQKFSGTTKTSLLSFRGEFDILDNLTIALQYNQDRSNGLNSQVWSKTDFAQGFGQNGQAGRTVDDRFTEIITGTLNWDTEISSDLNATLLVGLEQQTQNFEGFGLQTRQFLFDSFGANNLGAGAIVTGPNTNYYSYKSQNILNSAFFRANLNYKGIYFVSASVRADSYSGFGENNKTGYFPTVSAGAELTEIADLGPISQLKFRASYGITGALPGASDYALPVIRNGGRIDLDGDANTTDDIRIAPQQTQNANPDLKWETKKEFNIGFDFSILDGKITGTTDYYTRNIEDLIFNIIVPIGAPSAFDIGNFNTVNNTWVNLADLRSAGFEFAAAYNGLKLGDVSWTPSINFTIYDKTTIESLTLDNGLGFENLRGGNLGSPGQNNTQIIFNEVGQTLGNFVGPRFIGIDENGQYILEDANGVRGSSAADFNIDDLPVIGNALPDAEFGITNQFGYGNWSLMFFLRGTVGHELYNSFRGFYENQDASTSAWNSIVTDKTPNVSASPTFSDLFIEDASFIRLDNLQLGYRLPSNSDWIENINLYFAAQNLFTITNYQGLDPEARNDDGGNQLVPGLERRNTFIPTRQFTLGVKFNIK</sequence>
<dbReference type="InterPro" id="IPR023996">
    <property type="entry name" value="TonB-dep_OMP_SusC/RagA"/>
</dbReference>
<keyword evidence="5 9" id="KW-0798">TonB box</keyword>
<dbReference type="Gene3D" id="2.60.40.1120">
    <property type="entry name" value="Carboxypeptidase-like, regulatory domain"/>
    <property type="match status" value="1"/>
</dbReference>
<evidence type="ECO:0000259" key="11">
    <source>
        <dbReference type="Pfam" id="PF00593"/>
    </source>
</evidence>
<dbReference type="STRING" id="1563681.BFP71_04315"/>
<comment type="caution">
    <text evidence="13">The sequence shown here is derived from an EMBL/GenBank/DDBJ whole genome shotgun (WGS) entry which is preliminary data.</text>
</comment>
<comment type="similarity">
    <text evidence="8 9">Belongs to the TonB-dependent receptor family.</text>
</comment>
<feature type="signal peptide" evidence="10">
    <location>
        <begin position="1"/>
        <end position="21"/>
    </location>
</feature>
<dbReference type="RefSeq" id="WP_069834198.1">
    <property type="nucleotide sequence ID" value="NZ_MDGQ01000003.1"/>
</dbReference>
<feature type="domain" description="TonB-dependent receptor-like beta-barrel" evidence="11">
    <location>
        <begin position="386"/>
        <end position="949"/>
    </location>
</feature>
<dbReference type="InterPro" id="IPR012910">
    <property type="entry name" value="Plug_dom"/>
</dbReference>
<keyword evidence="6 8" id="KW-0472">Membrane</keyword>
<keyword evidence="4 8" id="KW-0812">Transmembrane</keyword>
<evidence type="ECO:0008006" key="15">
    <source>
        <dbReference type="Google" id="ProtNLM"/>
    </source>
</evidence>
<evidence type="ECO:0000256" key="9">
    <source>
        <dbReference type="RuleBase" id="RU003357"/>
    </source>
</evidence>
<evidence type="ECO:0000256" key="8">
    <source>
        <dbReference type="PROSITE-ProRule" id="PRU01360"/>
    </source>
</evidence>
<evidence type="ECO:0000256" key="4">
    <source>
        <dbReference type="ARBA" id="ARBA00022692"/>
    </source>
</evidence>
<evidence type="ECO:0000256" key="10">
    <source>
        <dbReference type="SAM" id="SignalP"/>
    </source>
</evidence>
<protein>
    <recommendedName>
        <fullName evidence="15">SusC/RagA family TonB-linked outer membrane protein</fullName>
    </recommendedName>
</protein>
<name>A0A1E5T6A8_9BACT</name>
<dbReference type="Pfam" id="PF00593">
    <property type="entry name" value="TonB_dep_Rec_b-barrel"/>
    <property type="match status" value="1"/>
</dbReference>
<dbReference type="EMBL" id="MDGQ01000003">
    <property type="protein sequence ID" value="OEK06886.1"/>
    <property type="molecule type" value="Genomic_DNA"/>
</dbReference>
<evidence type="ECO:0000256" key="2">
    <source>
        <dbReference type="ARBA" id="ARBA00022448"/>
    </source>
</evidence>
<evidence type="ECO:0000259" key="12">
    <source>
        <dbReference type="Pfam" id="PF07715"/>
    </source>
</evidence>